<reference evidence="2 3" key="1">
    <citation type="submission" date="2016-01" db="EMBL/GenBank/DDBJ databases">
        <title>Genome sequencing of Roseivirga spongicola UST030701-084.</title>
        <authorList>
            <person name="Selvaratnam C."/>
            <person name="Thevarajoo S."/>
            <person name="Goh K.M."/>
            <person name="Ee R."/>
            <person name="Chan K.-G."/>
            <person name="Chong C.S."/>
        </authorList>
    </citation>
    <scope>NUCLEOTIDE SEQUENCE [LARGE SCALE GENOMIC DNA]</scope>
    <source>
        <strain evidence="2 3">UST030701-084</strain>
    </source>
</reference>
<dbReference type="STRING" id="333140.AWW68_13915"/>
<protein>
    <submittedName>
        <fullName evidence="2">Uncharacterized protein</fullName>
    </submittedName>
</protein>
<evidence type="ECO:0000313" key="2">
    <source>
        <dbReference type="EMBL" id="KYG73771.1"/>
    </source>
</evidence>
<feature type="transmembrane region" description="Helical" evidence="1">
    <location>
        <begin position="27"/>
        <end position="46"/>
    </location>
</feature>
<evidence type="ECO:0000313" key="3">
    <source>
        <dbReference type="Proteomes" id="UP000075606"/>
    </source>
</evidence>
<proteinExistence type="predicted"/>
<organism evidence="2 3">
    <name type="scientific">Roseivirga spongicola</name>
    <dbReference type="NCBI Taxonomy" id="333140"/>
    <lineage>
        <taxon>Bacteria</taxon>
        <taxon>Pseudomonadati</taxon>
        <taxon>Bacteroidota</taxon>
        <taxon>Cytophagia</taxon>
        <taxon>Cytophagales</taxon>
        <taxon>Roseivirgaceae</taxon>
        <taxon>Roseivirga</taxon>
    </lineage>
</organism>
<sequence>MSDQNEYSELSNDELSRKLNKFKKLQLGIFIAALVASVAVAVVSFSKNATQGYQIIPLFLIVGIAYPFMAFGGIRKKIKTELDSRSKH</sequence>
<keyword evidence="1" id="KW-0812">Transmembrane</keyword>
<feature type="transmembrane region" description="Helical" evidence="1">
    <location>
        <begin position="52"/>
        <end position="74"/>
    </location>
</feature>
<gene>
    <name evidence="2" type="ORF">AWW68_13915</name>
</gene>
<evidence type="ECO:0000256" key="1">
    <source>
        <dbReference type="SAM" id="Phobius"/>
    </source>
</evidence>
<comment type="caution">
    <text evidence="2">The sequence shown here is derived from an EMBL/GenBank/DDBJ whole genome shotgun (WGS) entry which is preliminary data.</text>
</comment>
<name>A0A150X4Y9_9BACT</name>
<dbReference type="Proteomes" id="UP000075606">
    <property type="component" value="Unassembled WGS sequence"/>
</dbReference>
<dbReference type="RefSeq" id="WP_068222605.1">
    <property type="nucleotide sequence ID" value="NZ_CP139724.1"/>
</dbReference>
<dbReference type="OrthoDB" id="983095at2"/>
<accession>A0A150X4Y9</accession>
<dbReference type="EMBL" id="LRPC01000028">
    <property type="protein sequence ID" value="KYG73771.1"/>
    <property type="molecule type" value="Genomic_DNA"/>
</dbReference>
<keyword evidence="3" id="KW-1185">Reference proteome</keyword>
<keyword evidence="1" id="KW-0472">Membrane</keyword>
<keyword evidence="1" id="KW-1133">Transmembrane helix</keyword>
<dbReference type="AlphaFoldDB" id="A0A150X4Y9"/>